<organism evidence="2 3">
    <name type="scientific">Astrephomene gubernaculifera</name>
    <dbReference type="NCBI Taxonomy" id="47775"/>
    <lineage>
        <taxon>Eukaryota</taxon>
        <taxon>Viridiplantae</taxon>
        <taxon>Chlorophyta</taxon>
        <taxon>core chlorophytes</taxon>
        <taxon>Chlorophyceae</taxon>
        <taxon>CS clade</taxon>
        <taxon>Chlamydomonadales</taxon>
        <taxon>Astrephomenaceae</taxon>
        <taxon>Astrephomene</taxon>
    </lineage>
</organism>
<gene>
    <name evidence="2" type="ORF">Agub_g5145</name>
</gene>
<keyword evidence="3" id="KW-1185">Reference proteome</keyword>
<evidence type="ECO:0000256" key="1">
    <source>
        <dbReference type="SAM" id="MobiDB-lite"/>
    </source>
</evidence>
<sequence>MAAPYADLESGHSFLPLAVRCRGSTGTIDITPQGDFVFKPHPRPRGVLPWLSGLLHPHTAQHIPAAQLLGARREGPGAFTVWYAQEACSRSGCVEKKRYRACSTPCFETKEPSAVTALIDLVRSITPTFTSSSTSSSAPTTTTITASSPPWSPRRRPHIAAIVN</sequence>
<comment type="caution">
    <text evidence="2">The sequence shown here is derived from an EMBL/GenBank/DDBJ whole genome shotgun (WGS) entry which is preliminary data.</text>
</comment>
<feature type="non-terminal residue" evidence="2">
    <location>
        <position position="164"/>
    </location>
</feature>
<reference evidence="2 3" key="1">
    <citation type="journal article" date="2021" name="Sci. Rep.">
        <title>Genome sequencing of the multicellular alga Astrephomene provides insights into convergent evolution of germ-soma differentiation.</title>
        <authorList>
            <person name="Yamashita S."/>
            <person name="Yamamoto K."/>
            <person name="Matsuzaki R."/>
            <person name="Suzuki S."/>
            <person name="Yamaguchi H."/>
            <person name="Hirooka S."/>
            <person name="Minakuchi Y."/>
            <person name="Miyagishima S."/>
            <person name="Kawachi M."/>
            <person name="Toyoda A."/>
            <person name="Nozaki H."/>
        </authorList>
    </citation>
    <scope>NUCLEOTIDE SEQUENCE [LARGE SCALE GENOMIC DNA]</scope>
    <source>
        <strain evidence="2 3">NIES-4017</strain>
    </source>
</reference>
<dbReference type="Proteomes" id="UP001054857">
    <property type="component" value="Unassembled WGS sequence"/>
</dbReference>
<accession>A0AAD3HJV4</accession>
<protein>
    <submittedName>
        <fullName evidence="2">Uncharacterized protein</fullName>
    </submittedName>
</protein>
<proteinExistence type="predicted"/>
<dbReference type="AlphaFoldDB" id="A0AAD3HJV4"/>
<feature type="compositionally biased region" description="Low complexity" evidence="1">
    <location>
        <begin position="129"/>
        <end position="149"/>
    </location>
</feature>
<evidence type="ECO:0000313" key="3">
    <source>
        <dbReference type="Proteomes" id="UP001054857"/>
    </source>
</evidence>
<dbReference type="EMBL" id="BMAR01000006">
    <property type="protein sequence ID" value="GFR43999.1"/>
    <property type="molecule type" value="Genomic_DNA"/>
</dbReference>
<feature type="region of interest" description="Disordered" evidence="1">
    <location>
        <begin position="129"/>
        <end position="156"/>
    </location>
</feature>
<evidence type="ECO:0000313" key="2">
    <source>
        <dbReference type="EMBL" id="GFR43999.1"/>
    </source>
</evidence>
<name>A0AAD3HJV4_9CHLO</name>